<dbReference type="EMBL" id="JBBXMP010000021">
    <property type="protein sequence ID" value="KAL0068012.1"/>
    <property type="molecule type" value="Genomic_DNA"/>
</dbReference>
<evidence type="ECO:0000256" key="1">
    <source>
        <dbReference type="SAM" id="MobiDB-lite"/>
    </source>
</evidence>
<comment type="caution">
    <text evidence="3">The sequence shown here is derived from an EMBL/GenBank/DDBJ whole genome shotgun (WGS) entry which is preliminary data.</text>
</comment>
<evidence type="ECO:0000313" key="4">
    <source>
        <dbReference type="Proteomes" id="UP001437256"/>
    </source>
</evidence>
<dbReference type="Pfam" id="PF00481">
    <property type="entry name" value="PP2C"/>
    <property type="match status" value="1"/>
</dbReference>
<name>A0ABR3A219_9AGAR</name>
<dbReference type="PANTHER" id="PTHR13832:SF792">
    <property type="entry name" value="GM14286P"/>
    <property type="match status" value="1"/>
</dbReference>
<feature type="domain" description="PPM-type phosphatase" evidence="2">
    <location>
        <begin position="54"/>
        <end position="445"/>
    </location>
</feature>
<accession>A0ABR3A219</accession>
<dbReference type="CDD" id="cd00143">
    <property type="entry name" value="PP2Cc"/>
    <property type="match status" value="1"/>
</dbReference>
<dbReference type="InterPro" id="IPR001932">
    <property type="entry name" value="PPM-type_phosphatase-like_dom"/>
</dbReference>
<feature type="region of interest" description="Disordered" evidence="1">
    <location>
        <begin position="1"/>
        <end position="29"/>
    </location>
</feature>
<dbReference type="PANTHER" id="PTHR13832">
    <property type="entry name" value="PROTEIN PHOSPHATASE 2C"/>
    <property type="match status" value="1"/>
</dbReference>
<keyword evidence="4" id="KW-1185">Reference proteome</keyword>
<proteinExistence type="predicted"/>
<dbReference type="InterPro" id="IPR015655">
    <property type="entry name" value="PP2C"/>
</dbReference>
<dbReference type="Proteomes" id="UP001437256">
    <property type="component" value="Unassembled WGS sequence"/>
</dbReference>
<dbReference type="SUPFAM" id="SSF81606">
    <property type="entry name" value="PP2C-like"/>
    <property type="match status" value="1"/>
</dbReference>
<dbReference type="Gene3D" id="3.60.40.10">
    <property type="entry name" value="PPM-type phosphatase domain"/>
    <property type="match status" value="1"/>
</dbReference>
<organism evidence="3 4">
    <name type="scientific">Marasmius tenuissimus</name>
    <dbReference type="NCBI Taxonomy" id="585030"/>
    <lineage>
        <taxon>Eukaryota</taxon>
        <taxon>Fungi</taxon>
        <taxon>Dikarya</taxon>
        <taxon>Basidiomycota</taxon>
        <taxon>Agaricomycotina</taxon>
        <taxon>Agaricomycetes</taxon>
        <taxon>Agaricomycetidae</taxon>
        <taxon>Agaricales</taxon>
        <taxon>Marasmiineae</taxon>
        <taxon>Marasmiaceae</taxon>
        <taxon>Marasmius</taxon>
    </lineage>
</organism>
<evidence type="ECO:0000259" key="2">
    <source>
        <dbReference type="PROSITE" id="PS51746"/>
    </source>
</evidence>
<reference evidence="3 4" key="1">
    <citation type="submission" date="2024-05" db="EMBL/GenBank/DDBJ databases">
        <title>A draft genome resource for the thread blight pathogen Marasmius tenuissimus strain MS-2.</title>
        <authorList>
            <person name="Yulfo-Soto G.E."/>
            <person name="Baruah I.K."/>
            <person name="Amoako-Attah I."/>
            <person name="Bukari Y."/>
            <person name="Meinhardt L.W."/>
            <person name="Bailey B.A."/>
            <person name="Cohen S.P."/>
        </authorList>
    </citation>
    <scope>NUCLEOTIDE SEQUENCE [LARGE SCALE GENOMIC DNA]</scope>
    <source>
        <strain evidence="3 4">MS-2</strain>
    </source>
</reference>
<dbReference type="InterPro" id="IPR036457">
    <property type="entry name" value="PPM-type-like_dom_sf"/>
</dbReference>
<feature type="compositionally biased region" description="Polar residues" evidence="1">
    <location>
        <begin position="1"/>
        <end position="11"/>
    </location>
</feature>
<protein>
    <recommendedName>
        <fullName evidence="2">PPM-type phosphatase domain-containing protein</fullName>
    </recommendedName>
</protein>
<dbReference type="PROSITE" id="PS51746">
    <property type="entry name" value="PPM_2"/>
    <property type="match status" value="1"/>
</dbReference>
<evidence type="ECO:0000313" key="3">
    <source>
        <dbReference type="EMBL" id="KAL0068012.1"/>
    </source>
</evidence>
<sequence length="447" mass="48357">MAKIPNQSSKWSGLPKETDMGQPGAGPWNYTLLSEPQLSTEISRIALTSQSTGTVHVASFQPNEAPENGIGNQDVAVVEDWDVKGELWRFRAVFDGHANGNETVEFASQTLPSLVRERLTDLVAAKAEGSTPSSSSDSDAVKNLLASAITDLDDSITKDLQSLFPSEKFIEGLSSEEIQRIVNDKDKGGANFTKVARSMRGTTVIIALISPHGDVWTATVGDSQAVIGIKTHSGEWVTKPLSFNHNANEATEIQRICREHPGEDLVIADGRVLGVIAVTRAIGDHMFKVPAVYTSRVFSNVEGGFRQGPEELAKVMKVVTRNITPPYLSSVPDIVHLNLTDEGATHACLILCSDGLLDLYGSDKRGDSELDMAGMADPWIRMVGEESLVPLPPSKATDVEANLSLRLIYNGLGGGQNDLDEMSRMITVEMENKWMDDTTVIVQGLSL</sequence>
<gene>
    <name evidence="3" type="ORF">AAF712_004915</name>
</gene>
<dbReference type="SMART" id="SM00332">
    <property type="entry name" value="PP2Cc"/>
    <property type="match status" value="1"/>
</dbReference>